<reference evidence="1 2" key="1">
    <citation type="submission" date="2020-08" db="EMBL/GenBank/DDBJ databases">
        <title>Genomic Encyclopedia of Type Strains, Phase IV (KMG-IV): sequencing the most valuable type-strain genomes for metagenomic binning, comparative biology and taxonomic classification.</title>
        <authorList>
            <person name="Goeker M."/>
        </authorList>
    </citation>
    <scope>NUCLEOTIDE SEQUENCE [LARGE SCALE GENOMIC DNA]</scope>
    <source>
        <strain evidence="1 2">DSM 17454</strain>
    </source>
</reference>
<dbReference type="EMBL" id="JACHGI010000014">
    <property type="protein sequence ID" value="MBB6469078.1"/>
    <property type="molecule type" value="Genomic_DNA"/>
</dbReference>
<sequence length="313" mass="34473">MTRPDDSSLDPEDLRAVEERARKLLDRADAWDRFPVPLEDILAAAEVRVAPTSMFDAAAIITYLKGKTADAGALIKSAVSKVFGLYDAGESLIHIDDKVAKSKQTFLTLHETAHHDLPTHRKVFRFFQDCEKTLAPDIADQFEREANNFARYALFKGDAFGRHAADCAFEIKTPIKLAKKFGASVYASAREFARTNHRACVVYILEPIEFVAGHGAEAKVRRIEPSPSYIAQFGRPSDTVVTLNHTLGSVLPIGRKMTRPVSLSITDKNGASHECAAEAFDTQHNVLILLYPVKALTASTIILPPGFKRVAVV</sequence>
<evidence type="ECO:0000313" key="2">
    <source>
        <dbReference type="Proteomes" id="UP000532373"/>
    </source>
</evidence>
<accession>A0A8E1WJG9</accession>
<dbReference type="AlphaFoldDB" id="A0A8E1WJG9"/>
<evidence type="ECO:0000313" key="1">
    <source>
        <dbReference type="EMBL" id="MBB6469078.1"/>
    </source>
</evidence>
<dbReference type="Gene3D" id="1.10.10.2910">
    <property type="match status" value="1"/>
</dbReference>
<comment type="caution">
    <text evidence="1">The sequence shown here is derived from an EMBL/GenBank/DDBJ whole genome shotgun (WGS) entry which is preliminary data.</text>
</comment>
<dbReference type="Proteomes" id="UP000532373">
    <property type="component" value="Unassembled WGS sequence"/>
</dbReference>
<protein>
    <submittedName>
        <fullName evidence="1">Zn-dependent peptidase ImmA (M78 family)</fullName>
    </submittedName>
</protein>
<proteinExistence type="predicted"/>
<dbReference type="RefSeq" id="WP_184772148.1">
    <property type="nucleotide sequence ID" value="NZ_JACHGI010000014.1"/>
</dbReference>
<gene>
    <name evidence="1" type="ORF">HNQ96_004967</name>
</gene>
<name>A0A8E1WJG9_9HYPH</name>
<organism evidence="1 2">
    <name type="scientific">Aminobacter carboxidus</name>
    <dbReference type="NCBI Taxonomy" id="376165"/>
    <lineage>
        <taxon>Bacteria</taxon>
        <taxon>Pseudomonadati</taxon>
        <taxon>Pseudomonadota</taxon>
        <taxon>Alphaproteobacteria</taxon>
        <taxon>Hyphomicrobiales</taxon>
        <taxon>Phyllobacteriaceae</taxon>
        <taxon>Aminobacter</taxon>
    </lineage>
</organism>